<dbReference type="PANTHER" id="PTHR24020:SF86">
    <property type="entry name" value="COLLAGEN, TYPE VI, ALPHA 4"/>
    <property type="match status" value="1"/>
</dbReference>
<dbReference type="Pfam" id="PF01391">
    <property type="entry name" value="Collagen"/>
    <property type="match status" value="1"/>
</dbReference>
<dbReference type="SUPFAM" id="SSF53300">
    <property type="entry name" value="vWA-like"/>
    <property type="match status" value="8"/>
</dbReference>
<dbReference type="GO" id="GO:0005576">
    <property type="term" value="C:extracellular region"/>
    <property type="evidence" value="ECO:0007669"/>
    <property type="project" value="UniProtKB-SubCell"/>
</dbReference>
<feature type="compositionally biased region" description="Low complexity" evidence="7">
    <location>
        <begin position="1683"/>
        <end position="1695"/>
    </location>
</feature>
<dbReference type="InterPro" id="IPR050525">
    <property type="entry name" value="ECM_Assembly_Org"/>
</dbReference>
<evidence type="ECO:0000256" key="6">
    <source>
        <dbReference type="ARBA" id="ARBA00023180"/>
    </source>
</evidence>
<evidence type="ECO:0000313" key="11">
    <source>
        <dbReference type="Proteomes" id="UP000694580"/>
    </source>
</evidence>
<organism evidence="10 11">
    <name type="scientific">Denticeps clupeoides</name>
    <name type="common">denticle herring</name>
    <dbReference type="NCBI Taxonomy" id="299321"/>
    <lineage>
        <taxon>Eukaryota</taxon>
        <taxon>Metazoa</taxon>
        <taxon>Chordata</taxon>
        <taxon>Craniata</taxon>
        <taxon>Vertebrata</taxon>
        <taxon>Euteleostomi</taxon>
        <taxon>Actinopterygii</taxon>
        <taxon>Neopterygii</taxon>
        <taxon>Teleostei</taxon>
        <taxon>Clupei</taxon>
        <taxon>Clupeiformes</taxon>
        <taxon>Denticipitoidei</taxon>
        <taxon>Denticipitidae</taxon>
        <taxon>Denticeps</taxon>
    </lineage>
</organism>
<feature type="signal peptide" evidence="8">
    <location>
        <begin position="1"/>
        <end position="23"/>
    </location>
</feature>
<dbReference type="GO" id="GO:0007155">
    <property type="term" value="P:cell adhesion"/>
    <property type="evidence" value="ECO:0007669"/>
    <property type="project" value="UniProtKB-KW"/>
</dbReference>
<feature type="domain" description="VWFA" evidence="9">
    <location>
        <begin position="629"/>
        <end position="799"/>
    </location>
</feature>
<feature type="chain" id="PRO_5044224753" description="VWFA domain-containing protein" evidence="8">
    <location>
        <begin position="24"/>
        <end position="1722"/>
    </location>
</feature>
<accession>A0AAY4A7F4</accession>
<dbReference type="Pfam" id="PF00092">
    <property type="entry name" value="VWA"/>
    <property type="match status" value="7"/>
</dbReference>
<evidence type="ECO:0000256" key="1">
    <source>
        <dbReference type="ARBA" id="ARBA00004613"/>
    </source>
</evidence>
<dbReference type="PROSITE" id="PS50234">
    <property type="entry name" value="VWFA"/>
    <property type="match status" value="7"/>
</dbReference>
<reference evidence="10" key="3">
    <citation type="submission" date="2025-09" db="UniProtKB">
        <authorList>
            <consortium name="Ensembl"/>
        </authorList>
    </citation>
    <scope>IDENTIFICATION</scope>
</reference>
<dbReference type="FunFam" id="3.40.50.410:FF:000004">
    <property type="entry name" value="collagen alpha-6(VI) chain"/>
    <property type="match status" value="6"/>
</dbReference>
<feature type="compositionally biased region" description="Gly residues" evidence="7">
    <location>
        <begin position="1612"/>
        <end position="1621"/>
    </location>
</feature>
<dbReference type="CDD" id="cd01472">
    <property type="entry name" value="vWA_collagen"/>
    <property type="match status" value="2"/>
</dbReference>
<evidence type="ECO:0000256" key="8">
    <source>
        <dbReference type="SAM" id="SignalP"/>
    </source>
</evidence>
<protein>
    <recommendedName>
        <fullName evidence="9">VWFA domain-containing protein</fullName>
    </recommendedName>
</protein>
<name>A0AAY4A7F4_9TELE</name>
<dbReference type="PANTHER" id="PTHR24020">
    <property type="entry name" value="COLLAGEN ALPHA"/>
    <property type="match status" value="1"/>
</dbReference>
<feature type="domain" description="VWFA" evidence="9">
    <location>
        <begin position="815"/>
        <end position="984"/>
    </location>
</feature>
<dbReference type="PRINTS" id="PR00453">
    <property type="entry name" value="VWFADOMAIN"/>
</dbReference>
<evidence type="ECO:0000259" key="9">
    <source>
        <dbReference type="PROSITE" id="PS50234"/>
    </source>
</evidence>
<keyword evidence="4" id="KW-0677">Repeat</keyword>
<feature type="domain" description="VWFA" evidence="9">
    <location>
        <begin position="1197"/>
        <end position="1372"/>
    </location>
</feature>
<feature type="domain" description="VWFA" evidence="9">
    <location>
        <begin position="1002"/>
        <end position="1175"/>
    </location>
</feature>
<keyword evidence="3 8" id="KW-0732">Signal</keyword>
<evidence type="ECO:0000313" key="10">
    <source>
        <dbReference type="Ensembl" id="ENSDCDP00010005098.1"/>
    </source>
</evidence>
<comment type="subcellular location">
    <subcellularLocation>
        <location evidence="1">Secreted</location>
    </subcellularLocation>
</comment>
<feature type="domain" description="VWFA" evidence="9">
    <location>
        <begin position="229"/>
        <end position="377"/>
    </location>
</feature>
<keyword evidence="5" id="KW-0130">Cell adhesion</keyword>
<dbReference type="SMART" id="SM00327">
    <property type="entry name" value="VWA"/>
    <property type="match status" value="8"/>
</dbReference>
<dbReference type="CDD" id="cd01450">
    <property type="entry name" value="vWFA_subfamily_ECM"/>
    <property type="match status" value="2"/>
</dbReference>
<evidence type="ECO:0000256" key="3">
    <source>
        <dbReference type="ARBA" id="ARBA00022729"/>
    </source>
</evidence>
<keyword evidence="2" id="KW-0964">Secreted</keyword>
<dbReference type="Gene3D" id="3.40.50.410">
    <property type="entry name" value="von Willebrand factor, type A domain"/>
    <property type="match status" value="7"/>
</dbReference>
<dbReference type="Ensembl" id="ENSDCDT00010005267.1">
    <property type="protein sequence ID" value="ENSDCDP00010005098.1"/>
    <property type="gene ID" value="ENSDCDG00010002233.1"/>
</dbReference>
<keyword evidence="6" id="KW-0325">Glycoprotein</keyword>
<reference evidence="10" key="2">
    <citation type="submission" date="2025-08" db="UniProtKB">
        <authorList>
            <consortium name="Ensembl"/>
        </authorList>
    </citation>
    <scope>IDENTIFICATION</scope>
</reference>
<feature type="domain" description="VWFA" evidence="9">
    <location>
        <begin position="423"/>
        <end position="601"/>
    </location>
</feature>
<dbReference type="GeneTree" id="ENSGT00940000155619"/>
<dbReference type="InterPro" id="IPR002035">
    <property type="entry name" value="VWF_A"/>
</dbReference>
<dbReference type="Proteomes" id="UP000694580">
    <property type="component" value="Chromosome 5"/>
</dbReference>
<evidence type="ECO:0000256" key="2">
    <source>
        <dbReference type="ARBA" id="ARBA00022525"/>
    </source>
</evidence>
<feature type="compositionally biased region" description="Basic and acidic residues" evidence="7">
    <location>
        <begin position="1646"/>
        <end position="1659"/>
    </location>
</feature>
<feature type="compositionally biased region" description="Low complexity" evidence="7">
    <location>
        <begin position="1592"/>
        <end position="1611"/>
    </location>
</feature>
<evidence type="ECO:0000256" key="7">
    <source>
        <dbReference type="SAM" id="MobiDB-lite"/>
    </source>
</evidence>
<dbReference type="PROSITE" id="PS51257">
    <property type="entry name" value="PROKAR_LIPOPROTEIN"/>
    <property type="match status" value="1"/>
</dbReference>
<dbReference type="InterPro" id="IPR008160">
    <property type="entry name" value="Collagen"/>
</dbReference>
<keyword evidence="11" id="KW-1185">Reference proteome</keyword>
<feature type="region of interest" description="Disordered" evidence="7">
    <location>
        <begin position="1588"/>
        <end position="1722"/>
    </location>
</feature>
<proteinExistence type="predicted"/>
<dbReference type="InterPro" id="IPR036465">
    <property type="entry name" value="vWFA_dom_sf"/>
</dbReference>
<feature type="domain" description="VWFA" evidence="9">
    <location>
        <begin position="36"/>
        <end position="212"/>
    </location>
</feature>
<sequence length="1722" mass="189399">MATMRIVLAVLITASSCLFVTNAQKTGNCRQATVADIVFLVDGSSSIGENSFADVKQFLASFVDGLTVERNKVRIGLAQFSNEPYQEFLLKDYDNERDVLAAIVNLKYRKGGTVLGKAISFLRTTYFTEAAGSRPNVPKIAIVITDGSSSDDVVKPAEELRRQGVTIYAIGVGSADTAQLRAIANRPSQRFLVSISNYQELRRAMEGMLKSICIFMEDKRQALAPTFADLFILVDNSAQSQIQLIKNVLARLANQYNVNIDSNRMGLAQFGDDTTVEFLLNGYKTKEEVLAHIRRFRLKPSRQRKTGEALDYASANFFTAEAGSRAAQGFKQFLVLITSGKSDDSVYRSVRKMQDVGVTLLTFGVGEAELFELQTVAKPQLVLQSQGRNAIQTAKRLNKSEKCVETHNGTFSLTDCRSAKMADIVFIVDDSASVGRSNFQLVRQFIYRTVEGLDVEISRVRVGVVLYGNKPKAEVYLDSFKSKAGLLQYIKILPYRGGSTFTGAALKFAKSNVFIKDRGSRRDRGVQQVAVVITAGKSADNVSAAAADLRRSGVTVFALGVQSANVNELNQIGTHPPRKFVFDVEDFVKLNVLDSILRKTLCHDIVRAPVLKQATTFLKEGCVETEEADFYFLIDHSGSIYPKDFKEMKKFILEFLLMFRIGPKQVRVGLVKFADDPTLEFTLTQHTDRASLEKAVDDVKQVGGGTEIGKALSFMSPLFKEAVKTRGTKVPEYLVVITDGKSSDLVKAPAEQLRKQGIIIYAIGVKDADQDELVDICGDTKRRFFVSDFDALKPIKNDIVTDICTKEACKDMLADVVFLIDSSGRIDPQDFTKMKTFVRSMVAHSLIGEHAVRISVLQFSTKPQEEFALNTYYTKDEMDRKIDLMQQLGGGTQTGSALTFSSQYFDVSRGGRPNVPQILVLITDGEAQDKVATPALEIRNRGVTIYSIGVDNANVTQLMEISGTQDRIFLERDFDGLKFIENKLLFKICHPETACKRAEVADMMFLVDGSSSIDPSQFRIMQRFMISIVNSTIVGEKLVRFGAIVYSNRPESKFTLDQYTTNKEVRQAISDLQHPGGDTYTAEALEYSLAYFGAAHGGRGAEHVPQILFVITDGEATDSEKLPEASQRLLNSGISVYGIGVAAAPEKELLIMTGDQRKVFHVENYQALEGLYKNISQELCNETKAEKPTYCEKRQADLVMLIDGSESISAQNFEIMKQFMNDLVGSFTISHQLVQVGVAQFSSNPQKEFFLNEYGSEAEVKRRIYDVRQMREGTFIGKALNYVRIFFEAANGSRKQQGVSQNLVVITDGESQDDVLAAAEMLRAMKIEIFVIGIGKIKPLELIEIAGAKERFFTVRDFSSLDKIKSTVVETICDVPQDQPGCTVDIAIGFDVTRRPNKPSLFSGQQNLQTYLPEIIRYISSLDNLCCSSTASLKTNIGFRLVGQDGRVLDDFSFEKYNVDVVTKILGLQTNQDTFFNTQLLRSFQEKFTTSSSKVKILIIFSDGLDGPVEQLEIESDRLRNSGVSALLTVALEGVHNANELQMIEFGRGFGYNQPLDIRMQNIATAILDMAVERDCCGVMCKCTGQEGARGLRGPPGTKGLPGPKGHPGFPGEEGGAGDRGPPGANGIQGLQGCPGRSGLKGGRGYRGDVGDDGEHGLDGVDGEQGATGVPGTVGEKGDPGNPVRSSPYYSSTSRTKGKYGDQKNNIYCIPGSTGHQRGRGG</sequence>
<reference evidence="10 11" key="1">
    <citation type="submission" date="2020-06" db="EMBL/GenBank/DDBJ databases">
        <authorList>
            <consortium name="Wellcome Sanger Institute Data Sharing"/>
        </authorList>
    </citation>
    <scope>NUCLEOTIDE SEQUENCE [LARGE SCALE GENOMIC DNA]</scope>
</reference>
<evidence type="ECO:0000256" key="4">
    <source>
        <dbReference type="ARBA" id="ARBA00022737"/>
    </source>
</evidence>
<evidence type="ECO:0000256" key="5">
    <source>
        <dbReference type="ARBA" id="ARBA00022889"/>
    </source>
</evidence>